<organism evidence="1 2">
    <name type="scientific">Pleurodeles waltl</name>
    <name type="common">Iberian ribbed newt</name>
    <dbReference type="NCBI Taxonomy" id="8319"/>
    <lineage>
        <taxon>Eukaryota</taxon>
        <taxon>Metazoa</taxon>
        <taxon>Chordata</taxon>
        <taxon>Craniata</taxon>
        <taxon>Vertebrata</taxon>
        <taxon>Euteleostomi</taxon>
        <taxon>Amphibia</taxon>
        <taxon>Batrachia</taxon>
        <taxon>Caudata</taxon>
        <taxon>Salamandroidea</taxon>
        <taxon>Salamandridae</taxon>
        <taxon>Pleurodelinae</taxon>
        <taxon>Pleurodeles</taxon>
    </lineage>
</organism>
<reference evidence="1" key="1">
    <citation type="journal article" date="2022" name="bioRxiv">
        <title>Sequencing and chromosome-scale assembly of the giantPleurodeles waltlgenome.</title>
        <authorList>
            <person name="Brown T."/>
            <person name="Elewa A."/>
            <person name="Iarovenko S."/>
            <person name="Subramanian E."/>
            <person name="Araus A.J."/>
            <person name="Petzold A."/>
            <person name="Susuki M."/>
            <person name="Suzuki K.-i.T."/>
            <person name="Hayashi T."/>
            <person name="Toyoda A."/>
            <person name="Oliveira C."/>
            <person name="Osipova E."/>
            <person name="Leigh N.D."/>
            <person name="Simon A."/>
            <person name="Yun M.H."/>
        </authorList>
    </citation>
    <scope>NUCLEOTIDE SEQUENCE</scope>
    <source>
        <strain evidence="1">20211129_DDA</strain>
        <tissue evidence="1">Liver</tissue>
    </source>
</reference>
<dbReference type="AlphaFoldDB" id="A0AAV7M4M0"/>
<keyword evidence="2" id="KW-1185">Reference proteome</keyword>
<proteinExistence type="predicted"/>
<dbReference type="EMBL" id="JANPWB010000014">
    <property type="protein sequence ID" value="KAJ1098064.1"/>
    <property type="molecule type" value="Genomic_DNA"/>
</dbReference>
<gene>
    <name evidence="1" type="ORF">NDU88_003180</name>
</gene>
<evidence type="ECO:0000313" key="2">
    <source>
        <dbReference type="Proteomes" id="UP001066276"/>
    </source>
</evidence>
<sequence>MAGVGWGGAELAFGVSGNPLVPLGFPRLLHPSPPASRTRVRPAPQGSAGVAQGRFSLMGSGWCFGCSSLGSRHRSCWWGDAGVLSRHSPGAIPAPGACYLKPRPRLTGVQEVSGFGASPRTNSRSRFQVPAIMGGRWAGGLSGPKTSGGPGTFGVMTSAVRATWAALAVLAAASGLAAAS</sequence>
<protein>
    <submittedName>
        <fullName evidence="1">Uncharacterized protein</fullName>
    </submittedName>
</protein>
<name>A0AAV7M4M0_PLEWA</name>
<accession>A0AAV7M4M0</accession>
<dbReference type="Proteomes" id="UP001066276">
    <property type="component" value="Chromosome 10"/>
</dbReference>
<comment type="caution">
    <text evidence="1">The sequence shown here is derived from an EMBL/GenBank/DDBJ whole genome shotgun (WGS) entry which is preliminary data.</text>
</comment>
<evidence type="ECO:0000313" key="1">
    <source>
        <dbReference type="EMBL" id="KAJ1098064.1"/>
    </source>
</evidence>